<evidence type="ECO:0000256" key="7">
    <source>
        <dbReference type="ARBA" id="ARBA00023136"/>
    </source>
</evidence>
<evidence type="ECO:0000256" key="9">
    <source>
        <dbReference type="RuleBase" id="RU364122"/>
    </source>
</evidence>
<dbReference type="GO" id="GO:0016020">
    <property type="term" value="C:membrane"/>
    <property type="evidence" value="ECO:0007669"/>
    <property type="project" value="UniProtKB-SubCell"/>
</dbReference>
<evidence type="ECO:0000256" key="8">
    <source>
        <dbReference type="ARBA" id="ARBA00023180"/>
    </source>
</evidence>
<keyword evidence="6 9" id="KW-1133">Transmembrane helix</keyword>
<reference evidence="11" key="1">
    <citation type="submission" date="2011-05" db="EMBL/GenBank/DDBJ databases">
        <authorList>
            <person name="Richards S.R."/>
            <person name="Qu J."/>
            <person name="Jiang H."/>
            <person name="Jhangiani S.N."/>
            <person name="Agravi P."/>
            <person name="Goodspeed R."/>
            <person name="Gross S."/>
            <person name="Mandapat C."/>
            <person name="Jackson L."/>
            <person name="Mathew T."/>
            <person name="Pu L."/>
            <person name="Thornton R."/>
            <person name="Saada N."/>
            <person name="Wilczek-Boney K.B."/>
            <person name="Lee S."/>
            <person name="Kovar C."/>
            <person name="Wu Y."/>
            <person name="Scherer S.E."/>
            <person name="Worley K.C."/>
            <person name="Muzny D.M."/>
            <person name="Gibbs R."/>
        </authorList>
    </citation>
    <scope>NUCLEOTIDE SEQUENCE</scope>
    <source>
        <strain evidence="11">Brora</strain>
    </source>
</reference>
<dbReference type="STRING" id="126957.T1IVF7"/>
<protein>
    <recommendedName>
        <fullName evidence="9">Heparan-sulfate 6-O-sulfotransferase</fullName>
        <ecNumber evidence="9">2.8.2.-</ecNumber>
    </recommendedName>
</protein>
<dbReference type="PhylomeDB" id="T1IVF7"/>
<keyword evidence="11" id="KW-1185">Reference proteome</keyword>
<organism evidence="10 11">
    <name type="scientific">Strigamia maritima</name>
    <name type="common">European centipede</name>
    <name type="synonym">Geophilus maritimus</name>
    <dbReference type="NCBI Taxonomy" id="126957"/>
    <lineage>
        <taxon>Eukaryota</taxon>
        <taxon>Metazoa</taxon>
        <taxon>Ecdysozoa</taxon>
        <taxon>Arthropoda</taxon>
        <taxon>Myriapoda</taxon>
        <taxon>Chilopoda</taxon>
        <taxon>Pleurostigmophora</taxon>
        <taxon>Geophilomorpha</taxon>
        <taxon>Linotaeniidae</taxon>
        <taxon>Strigamia</taxon>
    </lineage>
</organism>
<proteinExistence type="inferred from homology"/>
<reference evidence="10" key="2">
    <citation type="submission" date="2015-02" db="UniProtKB">
        <authorList>
            <consortium name="EnsemblMetazoa"/>
        </authorList>
    </citation>
    <scope>IDENTIFICATION</scope>
</reference>
<feature type="transmembrane region" description="Helical" evidence="9">
    <location>
        <begin position="12"/>
        <end position="30"/>
    </location>
</feature>
<dbReference type="GO" id="GO:0017095">
    <property type="term" value="F:heparan sulfate 6-sulfotransferase activity"/>
    <property type="evidence" value="ECO:0007669"/>
    <property type="project" value="RHEA"/>
</dbReference>
<evidence type="ECO:0000256" key="1">
    <source>
        <dbReference type="ARBA" id="ARBA00004606"/>
    </source>
</evidence>
<dbReference type="AlphaFoldDB" id="T1IVF7"/>
<dbReference type="PANTHER" id="PTHR12812">
    <property type="entry name" value="HEPARAN SULFATE 6-O-SULFOTRANSFERASE 3"/>
    <property type="match status" value="1"/>
</dbReference>
<keyword evidence="7 9" id="KW-0472">Membrane</keyword>
<evidence type="ECO:0000256" key="2">
    <source>
        <dbReference type="ARBA" id="ARBA00010109"/>
    </source>
</evidence>
<comment type="subcellular location">
    <subcellularLocation>
        <location evidence="1 9">Membrane</location>
        <topology evidence="1 9">Single-pass type II membrane protein</topology>
    </subcellularLocation>
</comment>
<keyword evidence="5 9" id="KW-0735">Signal-anchor</keyword>
<dbReference type="EC" id="2.8.2.-" evidence="9"/>
<dbReference type="FunFam" id="3.40.50.300:FF:000347">
    <property type="entry name" value="Heparan-sulfate 6-O-sulfotransferase"/>
    <property type="match status" value="1"/>
</dbReference>
<evidence type="ECO:0000256" key="4">
    <source>
        <dbReference type="ARBA" id="ARBA00022692"/>
    </source>
</evidence>
<dbReference type="PANTHER" id="PTHR12812:SF0">
    <property type="entry name" value="HEPARAN-SULFATE 6-O-SULFOTRANSFERASE"/>
    <property type="match status" value="1"/>
</dbReference>
<evidence type="ECO:0000313" key="10">
    <source>
        <dbReference type="EnsemblMetazoa" id="SMAR005155-PA"/>
    </source>
</evidence>
<dbReference type="InterPro" id="IPR027417">
    <property type="entry name" value="P-loop_NTPase"/>
</dbReference>
<evidence type="ECO:0000256" key="3">
    <source>
        <dbReference type="ARBA" id="ARBA00022679"/>
    </source>
</evidence>
<dbReference type="Pfam" id="PF03567">
    <property type="entry name" value="Sulfotransfer_2"/>
    <property type="match status" value="1"/>
</dbReference>
<comment type="function">
    <text evidence="9">6-O-sulfation enzyme which catalyzes the transfer of sulfate from 3'-phosphoadenosine 5'-phosphosulfate (PAPS) to position 6 of the N-sulfoglucosamine residue (GlcNS) of heparan sulfate.</text>
</comment>
<dbReference type="eggNOG" id="KOG3955">
    <property type="taxonomic scope" value="Eukaryota"/>
</dbReference>
<keyword evidence="4 9" id="KW-0812">Transmembrane</keyword>
<dbReference type="OMA" id="KNHMQQN"/>
<dbReference type="InterPro" id="IPR005331">
    <property type="entry name" value="Sulfotransferase"/>
</dbReference>
<dbReference type="HOGENOM" id="CLU_027877_0_0_1"/>
<sequence>MENCMNGHVRFIILICIIFTLCSLIYFGYFCSDKVCAFTGRASESDYSRILAPLAQQASVGKPLSFAAAKARQPKHDNKQTKFSFEDIETSEKKVVFDIRRSDVIVFLHIQKTGGTSFGRHLVQDLDLEKPCDCRENRKKCKCTRPNSNISYWLFSRYSTGWLCGLHADWTELTNCVDSTLNQREVKQIKRRYFYVTLLRDPIQRFLSEFLHVQRGATWKQARHWCGGKEATTDELPPCFQDETWDDVQLDEFMSCKSNLAINRQTRMLANLDLVGCYNTSLMTPEERDTIMLSSAKENVRKMAFFGLCEHQLINQYLFENIFDMHFLTQFRQFNETHVATLLKSVSTAQVEQIRQLNRLDIELYEYAQTLLLQRFEQMKNSDPHFKNRFRNLGRLKKTEFRWEDIEE</sequence>
<dbReference type="EnsemblMetazoa" id="SMAR005155-RA">
    <property type="protein sequence ID" value="SMAR005155-PA"/>
    <property type="gene ID" value="SMAR005155"/>
</dbReference>
<keyword evidence="8" id="KW-0325">Glycoprotein</keyword>
<evidence type="ECO:0000256" key="6">
    <source>
        <dbReference type="ARBA" id="ARBA00022989"/>
    </source>
</evidence>
<comment type="similarity">
    <text evidence="2 9">Belongs to the sulfotransferase 6 family.</text>
</comment>
<dbReference type="SUPFAM" id="SSF52540">
    <property type="entry name" value="P-loop containing nucleoside triphosphate hydrolases"/>
    <property type="match status" value="1"/>
</dbReference>
<comment type="catalytic activity">
    <reaction evidence="9">
        <text>alpha-D-glucosaminyl-[heparan sulfate](n) + 3'-phosphoadenylyl sulfate = 6-sulfo-alpha-D-glucosaminyl-[heparan sulfate](n) + adenosine 3',5'-bisphosphate + H(+)</text>
        <dbReference type="Rhea" id="RHEA:56604"/>
        <dbReference type="Rhea" id="RHEA-COMP:9830"/>
        <dbReference type="Rhea" id="RHEA-COMP:14621"/>
        <dbReference type="ChEBI" id="CHEBI:15378"/>
        <dbReference type="ChEBI" id="CHEBI:58339"/>
        <dbReference type="ChEBI" id="CHEBI:58343"/>
        <dbReference type="ChEBI" id="CHEBI:58388"/>
        <dbReference type="ChEBI" id="CHEBI:140604"/>
    </reaction>
</comment>
<dbReference type="Gene3D" id="3.40.50.300">
    <property type="entry name" value="P-loop containing nucleotide triphosphate hydrolases"/>
    <property type="match status" value="1"/>
</dbReference>
<dbReference type="InterPro" id="IPR010635">
    <property type="entry name" value="Heparan_SO4-6-sulfoTrfase"/>
</dbReference>
<evidence type="ECO:0000313" key="11">
    <source>
        <dbReference type="Proteomes" id="UP000014500"/>
    </source>
</evidence>
<evidence type="ECO:0000256" key="5">
    <source>
        <dbReference type="ARBA" id="ARBA00022968"/>
    </source>
</evidence>
<dbReference type="Proteomes" id="UP000014500">
    <property type="component" value="Unassembled WGS sequence"/>
</dbReference>
<dbReference type="EMBL" id="JH431584">
    <property type="status" value="NOT_ANNOTATED_CDS"/>
    <property type="molecule type" value="Genomic_DNA"/>
</dbReference>
<name>T1IVF7_STRMM</name>
<accession>T1IVF7</accession>
<keyword evidence="3 9" id="KW-0808">Transferase</keyword>